<evidence type="ECO:0000256" key="1">
    <source>
        <dbReference type="SAM" id="MobiDB-lite"/>
    </source>
</evidence>
<proteinExistence type="predicted"/>
<evidence type="ECO:0000313" key="2">
    <source>
        <dbReference type="EMBL" id="GGB50019.1"/>
    </source>
</evidence>
<dbReference type="EMBL" id="BMDZ01000044">
    <property type="protein sequence ID" value="GGB50019.1"/>
    <property type="molecule type" value="Genomic_DNA"/>
</dbReference>
<dbReference type="Proteomes" id="UP000603352">
    <property type="component" value="Unassembled WGS sequence"/>
</dbReference>
<evidence type="ECO:0000313" key="3">
    <source>
        <dbReference type="Proteomes" id="UP000603352"/>
    </source>
</evidence>
<dbReference type="RefSeq" id="WP_188579979.1">
    <property type="nucleotide sequence ID" value="NZ_BMDZ01000044.1"/>
</dbReference>
<protein>
    <submittedName>
        <fullName evidence="2">Uncharacterized protein</fullName>
    </submittedName>
</protein>
<feature type="region of interest" description="Disordered" evidence="1">
    <location>
        <begin position="35"/>
        <end position="58"/>
    </location>
</feature>
<reference evidence="3" key="1">
    <citation type="journal article" date="2019" name="Int. J. Syst. Evol. Microbiol.">
        <title>The Global Catalogue of Microorganisms (GCM) 10K type strain sequencing project: providing services to taxonomists for standard genome sequencing and annotation.</title>
        <authorList>
            <consortium name="The Broad Institute Genomics Platform"/>
            <consortium name="The Broad Institute Genome Sequencing Center for Infectious Disease"/>
            <person name="Wu L."/>
            <person name="Ma J."/>
        </authorList>
    </citation>
    <scope>NUCLEOTIDE SEQUENCE [LARGE SCALE GENOMIC DNA]</scope>
    <source>
        <strain evidence="3">CGMCC 1.10188</strain>
    </source>
</reference>
<keyword evidence="3" id="KW-1185">Reference proteome</keyword>
<name>A0ABQ1ISF1_9PROT</name>
<gene>
    <name evidence="2" type="ORF">GCM10011505_33890</name>
</gene>
<organism evidence="2 3">
    <name type="scientific">Tistrella bauzanensis</name>
    <dbReference type="NCBI Taxonomy" id="657419"/>
    <lineage>
        <taxon>Bacteria</taxon>
        <taxon>Pseudomonadati</taxon>
        <taxon>Pseudomonadota</taxon>
        <taxon>Alphaproteobacteria</taxon>
        <taxon>Geminicoccales</taxon>
        <taxon>Geminicoccaceae</taxon>
        <taxon>Tistrella</taxon>
    </lineage>
</organism>
<accession>A0ABQ1ISF1</accession>
<comment type="caution">
    <text evidence="2">The sequence shown here is derived from an EMBL/GenBank/DDBJ whole genome shotgun (WGS) entry which is preliminary data.</text>
</comment>
<sequence length="90" mass="9395">MLSLSKLLLLVLVVLAVIVGARVSRIFSERRAGIAGEGGRARDDRAAPRHTSRRRREAPAVAEADRCARCGSFVVPGAAPCGRSGCPVAG</sequence>